<sequence length="62" mass="7108">MSEDPTFCRQRADIERRAAAASDLERVQERHLLSAATWDRMAERGEATQRLRARRAELALPA</sequence>
<evidence type="ECO:0000313" key="2">
    <source>
        <dbReference type="Proteomes" id="UP000550136"/>
    </source>
</evidence>
<organism evidence="1 2">
    <name type="scientific">Sphingomonas paucimobilis</name>
    <name type="common">Pseudomonas paucimobilis</name>
    <dbReference type="NCBI Taxonomy" id="13689"/>
    <lineage>
        <taxon>Bacteria</taxon>
        <taxon>Pseudomonadati</taxon>
        <taxon>Pseudomonadota</taxon>
        <taxon>Alphaproteobacteria</taxon>
        <taxon>Sphingomonadales</taxon>
        <taxon>Sphingomonadaceae</taxon>
        <taxon>Sphingomonas</taxon>
    </lineage>
</organism>
<name>A0A7Y2KR05_SPHPI</name>
<reference evidence="1 2" key="1">
    <citation type="submission" date="2020-05" db="EMBL/GenBank/DDBJ databases">
        <title>Draft Genome Sequences of Sphingomonas sp. Isolated from the International Space Station.</title>
        <authorList>
            <person name="Bijlani S."/>
            <person name="Singh N.K."/>
            <person name="Mason C.E."/>
            <person name="Wang C.C."/>
            <person name="Venkateswaran K."/>
        </authorList>
    </citation>
    <scope>NUCLEOTIDE SEQUENCE [LARGE SCALE GENOMIC DNA]</scope>
    <source>
        <strain evidence="1 2">FKI-L5-BR-P1</strain>
    </source>
</reference>
<protein>
    <submittedName>
        <fullName evidence="1">Uncharacterized protein</fullName>
    </submittedName>
</protein>
<proteinExistence type="predicted"/>
<evidence type="ECO:0000313" key="1">
    <source>
        <dbReference type="EMBL" id="NNG58559.1"/>
    </source>
</evidence>
<gene>
    <name evidence="1" type="ORF">HKX06_14405</name>
</gene>
<accession>A0A7Y2KR05</accession>
<comment type="caution">
    <text evidence="1">The sequence shown here is derived from an EMBL/GenBank/DDBJ whole genome shotgun (WGS) entry which is preliminary data.</text>
</comment>
<dbReference type="Proteomes" id="UP000550136">
    <property type="component" value="Unassembled WGS sequence"/>
</dbReference>
<dbReference type="RefSeq" id="WP_170170867.1">
    <property type="nucleotide sequence ID" value="NZ_JABEOU010000038.1"/>
</dbReference>
<dbReference type="AlphaFoldDB" id="A0A7Y2KR05"/>
<dbReference type="EMBL" id="JABEOU010000038">
    <property type="protein sequence ID" value="NNG58559.1"/>
    <property type="molecule type" value="Genomic_DNA"/>
</dbReference>